<evidence type="ECO:0000313" key="14">
    <source>
        <dbReference type="EMBL" id="AEO33088.1"/>
    </source>
</evidence>
<evidence type="ECO:0000256" key="7">
    <source>
        <dbReference type="ARBA" id="ARBA00022603"/>
    </source>
</evidence>
<proteinExistence type="evidence at transcript level"/>
<evidence type="ECO:0000256" key="5">
    <source>
        <dbReference type="ARBA" id="ARBA00012779"/>
    </source>
</evidence>
<organism evidence="14">
    <name type="scientific">Amblyomma maculatum</name>
    <name type="common">Gulf Coast tick</name>
    <dbReference type="NCBI Taxonomy" id="34609"/>
    <lineage>
        <taxon>Eukaryota</taxon>
        <taxon>Metazoa</taxon>
        <taxon>Ecdysozoa</taxon>
        <taxon>Arthropoda</taxon>
        <taxon>Chelicerata</taxon>
        <taxon>Arachnida</taxon>
        <taxon>Acari</taxon>
        <taxon>Parasitiformes</taxon>
        <taxon>Ixodida</taxon>
        <taxon>Ixodoidea</taxon>
        <taxon>Ixodidae</taxon>
        <taxon>Amblyomminae</taxon>
        <taxon>Amblyomma</taxon>
    </lineage>
</organism>
<dbReference type="GO" id="GO:0030488">
    <property type="term" value="P:tRNA methylation"/>
    <property type="evidence" value="ECO:0007669"/>
    <property type="project" value="TreeGrafter"/>
</dbReference>
<keyword evidence="8" id="KW-0808">Transferase</keyword>
<dbReference type="GO" id="GO:0031591">
    <property type="term" value="P:wybutosine biosynthetic process"/>
    <property type="evidence" value="ECO:0007669"/>
    <property type="project" value="TreeGrafter"/>
</dbReference>
<dbReference type="PANTHER" id="PTHR46529:SF1">
    <property type="entry name" value="TRNA WYBUTOSINE-SYNTHESIZING PROTEIN 4"/>
    <property type="match status" value="1"/>
</dbReference>
<evidence type="ECO:0000256" key="11">
    <source>
        <dbReference type="ARBA" id="ARBA00029750"/>
    </source>
</evidence>
<dbReference type="Pfam" id="PF24681">
    <property type="entry name" value="Kelch_KLHDC2_KLHL20_DRC7"/>
    <property type="match status" value="1"/>
</dbReference>
<dbReference type="Pfam" id="PF04072">
    <property type="entry name" value="LCM"/>
    <property type="match status" value="1"/>
</dbReference>
<evidence type="ECO:0000256" key="6">
    <source>
        <dbReference type="ARBA" id="ARBA00018045"/>
    </source>
</evidence>
<comment type="catalytic activity">
    <reaction evidence="13">
        <text>7-[(3S)-(3-amino-3-methoxycarbonyl)propyl]wyosine(37) in tRNA(Phe) + S-adenosyl-L-methionine + CO2 = wybutosine(37) in tRNA(Phe) + S-adenosyl-L-homocysteine + 2 H(+)</text>
        <dbReference type="Rhea" id="RHEA:37119"/>
        <dbReference type="Rhea" id="RHEA-COMP:11844"/>
        <dbReference type="Rhea" id="RHEA-COMP:11847"/>
        <dbReference type="ChEBI" id="CHEBI:15378"/>
        <dbReference type="ChEBI" id="CHEBI:16526"/>
        <dbReference type="ChEBI" id="CHEBI:57856"/>
        <dbReference type="ChEBI" id="CHEBI:59789"/>
        <dbReference type="ChEBI" id="CHEBI:73544"/>
        <dbReference type="ChEBI" id="CHEBI:74275"/>
        <dbReference type="EC" id="2.3.1.231"/>
    </reaction>
</comment>
<keyword evidence="7" id="KW-0489">Methyltransferase</keyword>
<dbReference type="EC" id="2.3.1.231" evidence="4"/>
<dbReference type="AlphaFoldDB" id="G3MHX0"/>
<evidence type="ECO:0000256" key="1">
    <source>
        <dbReference type="ARBA" id="ARBA00001806"/>
    </source>
</evidence>
<comment type="pathway">
    <text evidence="2">tRNA modification; wybutosine-tRNA(Phe) biosynthesis.</text>
</comment>
<dbReference type="Gene3D" id="3.40.50.150">
    <property type="entry name" value="Vaccinia Virus protein VP39"/>
    <property type="match status" value="1"/>
</dbReference>
<sequence length="707" mass="78299">IRCEPVPSVPVLPVLCKFFRQHTYVTTSAQWLHAFLKFMIVSAVRDAKMSTKDKTRSVQRTNDSSIVSKCSMASKGYVTDDFTKLFVAKCARRSPLINRGYYIRAKCMSLLFKSYCDFFEDKKPCQVLSLGAGYDANFFRLKAAGALPNGCRYYEVDLPSVAANKREIIESSTDLSSLVGGSANSGLKVQYCLLGQDIRDLDGLELALRDHGLDFLVPTLVFAECVLSYLDTRHSDRLIEWISSMFDDVALAVYEQVEPRDAFAIVMLGHFESLGSPLKSLQKYPDVMSLRKRYLTRGFETCDCVSMDEFISRLDAKEALRFQNLEPFDEFEEWHEKCAHYAFSLSRKGSMFGAFETSFAQHNVARVTRNIGQPTRADWTLQSADACLRRFGHSSVRTAHGKVLTVGGFAENGGKHCRVFAPVLTDPETFLSEPVPVCLEGRQHFAMVCLDDGCILISGGRTSPLRACDSDVVLYPSNGSYAAKPSHFEFTPPPRWRHTLTKLRSEGGSEKVVLFGGRTPREKALSDCYILDISTSSWSPVTESATSPPPRHSHAAVETRDESSMIVTCGLSDNEKPLNCIYKLDVNTLIWQKLPVDGLLPRFSHTAHLADSSTLVLVGGVDGRCGEPCGLAVINLSSMFCREVCMPGQDPASPFMTFGHSSLLITDADKTSKVLVIGGGGNCFSFGTHFNRHIAVIELGRLFQCVS</sequence>
<dbReference type="InterPro" id="IPR029063">
    <property type="entry name" value="SAM-dependent_MTases_sf"/>
</dbReference>
<dbReference type="PANTHER" id="PTHR46529">
    <property type="entry name" value="TRNA WYBUTOSINE-SYNTHESIZING PROTEIN 4"/>
    <property type="match status" value="1"/>
</dbReference>
<dbReference type="InterPro" id="IPR011043">
    <property type="entry name" value="Gal_Oxase/kelch_b-propeller"/>
</dbReference>
<dbReference type="InterPro" id="IPR015915">
    <property type="entry name" value="Kelch-typ_b-propeller"/>
</dbReference>
<dbReference type="SUPFAM" id="SSF53335">
    <property type="entry name" value="S-adenosyl-L-methionine-dependent methyltransferases"/>
    <property type="match status" value="1"/>
</dbReference>
<dbReference type="Gene3D" id="2.120.10.80">
    <property type="entry name" value="Kelch-type beta propeller"/>
    <property type="match status" value="1"/>
</dbReference>
<accession>G3MHX0</accession>
<name>G3MHX0_AMBMU</name>
<evidence type="ECO:0000256" key="3">
    <source>
        <dbReference type="ARBA" id="ARBA00010703"/>
    </source>
</evidence>
<dbReference type="UniPathway" id="UPA00375"/>
<comment type="similarity">
    <text evidence="3">Belongs to the methyltransferase superfamily. LCMT family.</text>
</comment>
<dbReference type="InterPro" id="IPR007213">
    <property type="entry name" value="Ppm1/Ppm2/Tcmp"/>
</dbReference>
<keyword evidence="10" id="KW-0819">tRNA processing</keyword>
<dbReference type="EMBL" id="JO841471">
    <property type="protein sequence ID" value="AEO33088.1"/>
    <property type="molecule type" value="mRNA"/>
</dbReference>
<evidence type="ECO:0000256" key="12">
    <source>
        <dbReference type="ARBA" id="ARBA00030847"/>
    </source>
</evidence>
<feature type="non-terminal residue" evidence="14">
    <location>
        <position position="1"/>
    </location>
</feature>
<evidence type="ECO:0000256" key="4">
    <source>
        <dbReference type="ARBA" id="ARBA00012155"/>
    </source>
</evidence>
<dbReference type="EC" id="2.1.1.290" evidence="5"/>
<dbReference type="GO" id="GO:0008175">
    <property type="term" value="F:tRNA methyltransferase activity"/>
    <property type="evidence" value="ECO:0007669"/>
    <property type="project" value="TreeGrafter"/>
</dbReference>
<dbReference type="SUPFAM" id="SSF50965">
    <property type="entry name" value="Galactose oxidase, central domain"/>
    <property type="match status" value="1"/>
</dbReference>
<comment type="catalytic activity">
    <reaction evidence="1">
        <text>7-[(3S)-3-amino-3-carboxypropyl]wyosine(37) in tRNA(Phe) + S-adenosyl-L-methionine = 7-[(3S)-(3-amino-3-methoxycarbonyl)propyl]wyosine(37) in tRNA(Phe) + S-adenosyl-L-homocysteine</text>
        <dbReference type="Rhea" id="RHEA:36903"/>
        <dbReference type="Rhea" id="RHEA-COMP:10379"/>
        <dbReference type="Rhea" id="RHEA-COMP:11844"/>
        <dbReference type="ChEBI" id="CHEBI:57856"/>
        <dbReference type="ChEBI" id="CHEBI:59789"/>
        <dbReference type="ChEBI" id="CHEBI:73543"/>
        <dbReference type="ChEBI" id="CHEBI:74275"/>
        <dbReference type="EC" id="2.1.1.290"/>
    </reaction>
</comment>
<evidence type="ECO:0000256" key="2">
    <source>
        <dbReference type="ARBA" id="ARBA00004797"/>
    </source>
</evidence>
<keyword evidence="9" id="KW-0949">S-adenosyl-L-methionine</keyword>
<evidence type="ECO:0000256" key="10">
    <source>
        <dbReference type="ARBA" id="ARBA00022694"/>
    </source>
</evidence>
<evidence type="ECO:0000256" key="9">
    <source>
        <dbReference type="ARBA" id="ARBA00022691"/>
    </source>
</evidence>
<protein>
    <recommendedName>
        <fullName evidence="6">tRNA wybutosine-synthesizing protein 4</fullName>
        <ecNumber evidence="5">2.1.1.290</ecNumber>
        <ecNumber evidence="4">2.3.1.231</ecNumber>
    </recommendedName>
    <alternativeName>
        <fullName evidence="12">tRNA(Phe) (7-(3-amino-3-(methoxycarbonyl)propyl)wyosine(37)-N)-methoxycarbonyltransferase</fullName>
    </alternativeName>
    <alternativeName>
        <fullName evidence="11">tRNA(Phe) (7-(3-amino-3-carboxypropyl)wyosine(37)-O)-methyltransferase</fullName>
    </alternativeName>
</protein>
<evidence type="ECO:0000256" key="13">
    <source>
        <dbReference type="ARBA" id="ARBA00049250"/>
    </source>
</evidence>
<reference evidence="14" key="1">
    <citation type="journal article" date="2011" name="PLoS ONE">
        <title>A deep insight into the sialotranscriptome of the gulf coast tick, Amblyomma maculatum.</title>
        <authorList>
            <person name="Karim S."/>
            <person name="Singh P."/>
            <person name="Ribeiro J.M."/>
        </authorList>
    </citation>
    <scope>NUCLEOTIDE SEQUENCE</scope>
    <source>
        <tissue evidence="14">Salivary gland</tissue>
    </source>
</reference>
<evidence type="ECO:0000256" key="8">
    <source>
        <dbReference type="ARBA" id="ARBA00022679"/>
    </source>
</evidence>